<evidence type="ECO:0000256" key="5">
    <source>
        <dbReference type="ARBA" id="ARBA00023054"/>
    </source>
</evidence>
<keyword evidence="11" id="KW-1185">Reference proteome</keyword>
<sequence length="1091" mass="116663">MLDGRRGHRGPGGGAALHARPAAAELGKQQHGRGGRRGPGGGAALHDGPAELILTNTALGDAGAEALARAPPSTPALRTLYPHNNALCDAGAEALVLFSNGNNISDGANDAMRDAWGDRKGHLHVGTWPPGQTMKSVRCDCSARFSVQLQINEHDPVAGVNKYVFAGVSGVDGDTDACGIVAMADGGRVQVFARVRPVGGNEGAASCCVEADGDDGTVLVRDEAAALERVARGEGVESAIGSVEGRQFSFDGAFGRGCSQRDIFAQVGAPVLRECMNGFNGTILAYGQTGSGKTFSLLNQAQGGEDTGLLPRLVAGLYVQVARDRANVYQVDAAALQVYNEQVDDLLAPGHHDGVGHGLPVQNGGSVPNLTWIECTRPDQMLETFSRARANLIYAETKMNKASSRSHAVFQMRITRCARAGAAAANGAPKRMEGTRSIFTVVDLAGSERVKKSGAEGARFQEAAAINKSLLALGNVVSALAAKKKHVPTRDSKLTRLLEGSLGGNCKTSLLVCVSPALENQGETLCTLDFASRAMCVEVDAKVNDTVVEVSAQALVADLSTTMPGLHLGSELDELRKTTGQAVERAEEEARRQRQAADAAHCERQRLRTEAEEATRRARSRDAEVQALRDECQQSRDEAHSLRRSVKRLEGEVRRLSEDAADAQGLSGDLQDARQAQAEAELETARLRRQVQQLEERVAELLAVSEEQNQEMTRLTQLADDLSRQLKEQHTACTGAGEKARAAEEELQRVCVERDGLVKRATTAEAAQAEQSSAAAAAAERAQSTEAKLAKISEERDQLLERAGASEAALTREAARAEVERSALSAELAEAREQHGAQAAQLSQLRLESTEAIRRRQALEADLARTGQELELRTGELERAAAELQSARAACESTAEALRDSHSAERQLAATAHSAEVARLQGEWAAQRQSLESSLQTAREECARTAAEAEARAREESSRSEAERAALASSMEERVRALEAERAELRLQLEGKCRELRESEARWRDSKEQEVQKAWEAGNQQQRRLAAAFKAARCLSAAKEAAAKEAHDALANRFASREEPPRGHERARAAEEGPPGPGAGHRAGQDGAEEP</sequence>
<keyword evidence="4 6" id="KW-0067">ATP-binding</keyword>
<dbReference type="Pfam" id="PF00225">
    <property type="entry name" value="Kinesin"/>
    <property type="match status" value="1"/>
</dbReference>
<proteinExistence type="inferred from homology"/>
<evidence type="ECO:0000256" key="4">
    <source>
        <dbReference type="ARBA" id="ARBA00022840"/>
    </source>
</evidence>
<keyword evidence="3 6" id="KW-0547">Nucleotide-binding</keyword>
<feature type="region of interest" description="Disordered" evidence="8">
    <location>
        <begin position="587"/>
        <end position="642"/>
    </location>
</feature>
<evidence type="ECO:0000259" key="9">
    <source>
        <dbReference type="PROSITE" id="PS50067"/>
    </source>
</evidence>
<dbReference type="InterPro" id="IPR001752">
    <property type="entry name" value="Kinesin_motor_dom"/>
</dbReference>
<evidence type="ECO:0000256" key="3">
    <source>
        <dbReference type="ARBA" id="ARBA00022741"/>
    </source>
</evidence>
<dbReference type="InterPro" id="IPR027417">
    <property type="entry name" value="P-loop_NTPase"/>
</dbReference>
<evidence type="ECO:0000256" key="2">
    <source>
        <dbReference type="ARBA" id="ARBA00022490"/>
    </source>
</evidence>
<dbReference type="PROSITE" id="PS50067">
    <property type="entry name" value="KINESIN_MOTOR_2"/>
    <property type="match status" value="1"/>
</dbReference>
<feature type="coiled-coil region" evidence="7">
    <location>
        <begin position="775"/>
        <end position="897"/>
    </location>
</feature>
<evidence type="ECO:0000256" key="6">
    <source>
        <dbReference type="PROSITE-ProRule" id="PRU00283"/>
    </source>
</evidence>
<dbReference type="Gene3D" id="3.80.10.10">
    <property type="entry name" value="Ribonuclease Inhibitor"/>
    <property type="match status" value="1"/>
</dbReference>
<protein>
    <recommendedName>
        <fullName evidence="9">Kinesin motor domain-containing protein</fullName>
    </recommendedName>
</protein>
<evidence type="ECO:0000256" key="8">
    <source>
        <dbReference type="SAM" id="MobiDB-lite"/>
    </source>
</evidence>
<gene>
    <name evidence="10" type="ORF">PCOR1329_LOCUS14837</name>
</gene>
<dbReference type="Gene3D" id="3.40.850.10">
    <property type="entry name" value="Kinesin motor domain"/>
    <property type="match status" value="1"/>
</dbReference>
<dbReference type="PRINTS" id="PR00380">
    <property type="entry name" value="KINESINHEAVY"/>
</dbReference>
<feature type="region of interest" description="Disordered" evidence="8">
    <location>
        <begin position="1039"/>
        <end position="1091"/>
    </location>
</feature>
<dbReference type="InterPro" id="IPR027640">
    <property type="entry name" value="Kinesin-like_fam"/>
</dbReference>
<feature type="compositionally biased region" description="Basic and acidic residues" evidence="8">
    <location>
        <begin position="996"/>
        <end position="1013"/>
    </location>
</feature>
<dbReference type="Proteomes" id="UP001189429">
    <property type="component" value="Unassembled WGS sequence"/>
</dbReference>
<feature type="binding site" evidence="6">
    <location>
        <begin position="287"/>
        <end position="294"/>
    </location>
    <ligand>
        <name>ATP</name>
        <dbReference type="ChEBI" id="CHEBI:30616"/>
    </ligand>
</feature>
<organism evidence="10 11">
    <name type="scientific">Prorocentrum cordatum</name>
    <dbReference type="NCBI Taxonomy" id="2364126"/>
    <lineage>
        <taxon>Eukaryota</taxon>
        <taxon>Sar</taxon>
        <taxon>Alveolata</taxon>
        <taxon>Dinophyceae</taxon>
        <taxon>Prorocentrales</taxon>
        <taxon>Prorocentraceae</taxon>
        <taxon>Prorocentrum</taxon>
    </lineage>
</organism>
<feature type="region of interest" description="Disordered" evidence="8">
    <location>
        <begin position="996"/>
        <end position="1017"/>
    </location>
</feature>
<evidence type="ECO:0000313" key="11">
    <source>
        <dbReference type="Proteomes" id="UP001189429"/>
    </source>
</evidence>
<dbReference type="PANTHER" id="PTHR47969:SF15">
    <property type="entry name" value="CHROMOSOME-ASSOCIATED KINESIN KIF4A-RELATED"/>
    <property type="match status" value="1"/>
</dbReference>
<feature type="compositionally biased region" description="Basic and acidic residues" evidence="8">
    <location>
        <begin position="950"/>
        <end position="964"/>
    </location>
</feature>
<name>A0ABN9QWG6_9DINO</name>
<dbReference type="InterPro" id="IPR032675">
    <property type="entry name" value="LRR_dom_sf"/>
</dbReference>
<evidence type="ECO:0000256" key="1">
    <source>
        <dbReference type="ARBA" id="ARBA00004496"/>
    </source>
</evidence>
<dbReference type="EMBL" id="CAUYUJ010004447">
    <property type="protein sequence ID" value="CAK0809626.1"/>
    <property type="molecule type" value="Genomic_DNA"/>
</dbReference>
<accession>A0ABN9QWG6</accession>
<dbReference type="SMART" id="SM00129">
    <property type="entry name" value="KISc"/>
    <property type="match status" value="1"/>
</dbReference>
<feature type="domain" description="Kinesin motor" evidence="9">
    <location>
        <begin position="188"/>
        <end position="537"/>
    </location>
</feature>
<keyword evidence="5 7" id="KW-0175">Coiled coil</keyword>
<evidence type="ECO:0000256" key="7">
    <source>
        <dbReference type="SAM" id="Coils"/>
    </source>
</evidence>
<reference evidence="10" key="1">
    <citation type="submission" date="2023-10" db="EMBL/GenBank/DDBJ databases">
        <authorList>
            <person name="Chen Y."/>
            <person name="Shah S."/>
            <person name="Dougan E. K."/>
            <person name="Thang M."/>
            <person name="Chan C."/>
        </authorList>
    </citation>
    <scope>NUCLEOTIDE SEQUENCE [LARGE SCALE GENOMIC DNA]</scope>
</reference>
<feature type="compositionally biased region" description="Basic and acidic residues" evidence="8">
    <location>
        <begin position="600"/>
        <end position="642"/>
    </location>
</feature>
<keyword evidence="6" id="KW-0505">Motor protein</keyword>
<dbReference type="PANTHER" id="PTHR47969">
    <property type="entry name" value="CHROMOSOME-ASSOCIATED KINESIN KIF4A-RELATED"/>
    <property type="match status" value="1"/>
</dbReference>
<feature type="compositionally biased region" description="Basic and acidic residues" evidence="8">
    <location>
        <begin position="1041"/>
        <end position="1071"/>
    </location>
</feature>
<feature type="region of interest" description="Disordered" evidence="8">
    <location>
        <begin position="24"/>
        <end position="47"/>
    </location>
</feature>
<evidence type="ECO:0000313" key="10">
    <source>
        <dbReference type="EMBL" id="CAK0809626.1"/>
    </source>
</evidence>
<comment type="subcellular location">
    <subcellularLocation>
        <location evidence="1">Cytoplasm</location>
    </subcellularLocation>
</comment>
<keyword evidence="2" id="KW-0963">Cytoplasm</keyword>
<comment type="caution">
    <text evidence="10">The sequence shown here is derived from an EMBL/GenBank/DDBJ whole genome shotgun (WGS) entry which is preliminary data.</text>
</comment>
<comment type="similarity">
    <text evidence="6">Belongs to the TRAFAC class myosin-kinesin ATPase superfamily. Kinesin family.</text>
</comment>
<dbReference type="InterPro" id="IPR036961">
    <property type="entry name" value="Kinesin_motor_dom_sf"/>
</dbReference>
<dbReference type="Gene3D" id="1.10.287.1490">
    <property type="match status" value="1"/>
</dbReference>
<dbReference type="CDD" id="cd00106">
    <property type="entry name" value="KISc"/>
    <property type="match status" value="1"/>
</dbReference>
<dbReference type="SUPFAM" id="SSF52540">
    <property type="entry name" value="P-loop containing nucleoside triphosphate hydrolases"/>
    <property type="match status" value="1"/>
</dbReference>
<feature type="region of interest" description="Disordered" evidence="8">
    <location>
        <begin position="950"/>
        <end position="970"/>
    </location>
</feature>